<feature type="region of interest" description="Disordered" evidence="1">
    <location>
        <begin position="1"/>
        <end position="81"/>
    </location>
</feature>
<protein>
    <recommendedName>
        <fullName evidence="3">DUF4190 domain-containing protein</fullName>
    </recommendedName>
</protein>
<feature type="compositionally biased region" description="Pro residues" evidence="1">
    <location>
        <begin position="25"/>
        <end position="64"/>
    </location>
</feature>
<evidence type="ECO:0000256" key="1">
    <source>
        <dbReference type="SAM" id="MobiDB-lite"/>
    </source>
</evidence>
<organism evidence="4 5">
    <name type="scientific">Mycobacterium kiyosense</name>
    <dbReference type="NCBI Taxonomy" id="2871094"/>
    <lineage>
        <taxon>Bacteria</taxon>
        <taxon>Bacillati</taxon>
        <taxon>Actinomycetota</taxon>
        <taxon>Actinomycetes</taxon>
        <taxon>Mycobacteriales</taxon>
        <taxon>Mycobacteriaceae</taxon>
        <taxon>Mycobacterium</taxon>
    </lineage>
</organism>
<evidence type="ECO:0000313" key="4">
    <source>
        <dbReference type="EMBL" id="GLB85890.1"/>
    </source>
</evidence>
<evidence type="ECO:0000313" key="5">
    <source>
        <dbReference type="Proteomes" id="UP001165663"/>
    </source>
</evidence>
<keyword evidence="2" id="KW-0472">Membrane</keyword>
<comment type="caution">
    <text evidence="4">The sequence shown here is derived from an EMBL/GenBank/DDBJ whole genome shotgun (WGS) entry which is preliminary data.</text>
</comment>
<keyword evidence="2" id="KW-0812">Transmembrane</keyword>
<dbReference type="AlphaFoldDB" id="A0AA37PXM3"/>
<sequence length="183" mass="18801">MTDPRDEGSWQPPIGDQPTWAAPGSSPPPPPPPSYPPPYQPGPQPYPSEYPATPQPSYPPPPGQQPFGAPQYPPPPPVPAYPGAGYPYTGAPGSPYYGSQNSTNSLAVASLVTSVVGIPLWFLCYTGTLLSIAGIVLGIVALNQIKQTQQPGRGMAIAGISVGGGTIALVGILTIVLVAVSNH</sequence>
<dbReference type="InterPro" id="IPR025241">
    <property type="entry name" value="DUF4190"/>
</dbReference>
<reference evidence="4" key="1">
    <citation type="submission" date="2022-07" db="EMBL/GenBank/DDBJ databases">
        <title>Mycobacterium kiyosense sp. nov., scotochromogenic slow-glowing species isolated from respiratory specimens.</title>
        <authorList>
            <person name="Fukano H."/>
            <person name="Kazumi Y."/>
            <person name="Sakagami N."/>
            <person name="Ato M."/>
            <person name="Mitarai S."/>
            <person name="Hoshino Y."/>
        </authorList>
    </citation>
    <scope>NUCLEOTIDE SEQUENCE</scope>
    <source>
        <strain evidence="4">SRL2020-028</strain>
    </source>
</reference>
<dbReference type="GeneID" id="83632590"/>
<feature type="compositionally biased region" description="Pro residues" evidence="1">
    <location>
        <begin position="71"/>
        <end position="80"/>
    </location>
</feature>
<gene>
    <name evidence="4" type="ORF">SRL2020028_51460</name>
</gene>
<dbReference type="EMBL" id="BRXE01000104">
    <property type="protein sequence ID" value="GLB85890.1"/>
    <property type="molecule type" value="Genomic_DNA"/>
</dbReference>
<feature type="transmembrane region" description="Helical" evidence="2">
    <location>
        <begin position="120"/>
        <end position="142"/>
    </location>
</feature>
<feature type="transmembrane region" description="Helical" evidence="2">
    <location>
        <begin position="154"/>
        <end position="180"/>
    </location>
</feature>
<evidence type="ECO:0000256" key="2">
    <source>
        <dbReference type="SAM" id="Phobius"/>
    </source>
</evidence>
<feature type="domain" description="DUF4190" evidence="3">
    <location>
        <begin position="106"/>
        <end position="172"/>
    </location>
</feature>
<dbReference type="Proteomes" id="UP001165663">
    <property type="component" value="Unassembled WGS sequence"/>
</dbReference>
<keyword evidence="2" id="KW-1133">Transmembrane helix</keyword>
<accession>A0AA37PXM3</accession>
<dbReference type="RefSeq" id="WP_238304924.1">
    <property type="nucleotide sequence ID" value="NZ_BRXE01000104.1"/>
</dbReference>
<evidence type="ECO:0000259" key="3">
    <source>
        <dbReference type="Pfam" id="PF13828"/>
    </source>
</evidence>
<dbReference type="Pfam" id="PF13828">
    <property type="entry name" value="DUF4190"/>
    <property type="match status" value="1"/>
</dbReference>
<proteinExistence type="predicted"/>
<name>A0AA37PXM3_9MYCO</name>